<reference evidence="1" key="1">
    <citation type="submission" date="2022-11" db="EMBL/GenBank/DDBJ databases">
        <title>Chromosome-level genome of Pogonophryne albipinna.</title>
        <authorList>
            <person name="Jo E."/>
        </authorList>
    </citation>
    <scope>NUCLEOTIDE SEQUENCE</scope>
    <source>
        <strain evidence="1">SGF0006</strain>
        <tissue evidence="1">Muscle</tissue>
    </source>
</reference>
<feature type="non-terminal residue" evidence="1">
    <location>
        <position position="1"/>
    </location>
</feature>
<dbReference type="EMBL" id="JAPTMU010000070">
    <property type="protein sequence ID" value="KAJ4922432.1"/>
    <property type="molecule type" value="Genomic_DNA"/>
</dbReference>
<proteinExistence type="predicted"/>
<keyword evidence="2" id="KW-1185">Reference proteome</keyword>
<comment type="caution">
    <text evidence="1">The sequence shown here is derived from an EMBL/GenBank/DDBJ whole genome shotgun (WGS) entry which is preliminary data.</text>
</comment>
<protein>
    <submittedName>
        <fullName evidence="1">Uncharacterized protein</fullName>
    </submittedName>
</protein>
<gene>
    <name evidence="1" type="ORF">JOQ06_022928</name>
</gene>
<sequence length="330" mass="35723">TLTPGAKACVLDQNSPCSRTPRAPGEWVTVLSLDPYTRSQSLCLRSEHPVLQTLTPGAKACVLDQNTPCARTARAPGEWVTVLSLDPYTRSQSLCLRSEQPVLQTLTPGAKACVLDQNSPCSRTPRAPGEWVTVLSLDPYTRSQSLCLRSEQPVLQTLTPGAKACVLDQNSPCSRTPRAPGEWVTVLSLDPYTRSQSLCLRSEHPVLQTLTPGAKACVLDQNTPCSRTPRAPGEWVTVLSLDPYTRSQSLCLRPEHPVLQTLTPGAKACVLDQNSPCSRTARAPGEWVTVLSLDPYTRSQSLCLRSEQPVLQTLTPGAKACVLDQNSPCS</sequence>
<feature type="non-terminal residue" evidence="1">
    <location>
        <position position="330"/>
    </location>
</feature>
<name>A0AAD6ACQ0_9TELE</name>
<evidence type="ECO:0000313" key="1">
    <source>
        <dbReference type="EMBL" id="KAJ4922432.1"/>
    </source>
</evidence>
<accession>A0AAD6ACQ0</accession>
<dbReference type="AlphaFoldDB" id="A0AAD6ACQ0"/>
<evidence type="ECO:0000313" key="2">
    <source>
        <dbReference type="Proteomes" id="UP001219934"/>
    </source>
</evidence>
<dbReference type="Proteomes" id="UP001219934">
    <property type="component" value="Unassembled WGS sequence"/>
</dbReference>
<organism evidence="1 2">
    <name type="scientific">Pogonophryne albipinna</name>
    <dbReference type="NCBI Taxonomy" id="1090488"/>
    <lineage>
        <taxon>Eukaryota</taxon>
        <taxon>Metazoa</taxon>
        <taxon>Chordata</taxon>
        <taxon>Craniata</taxon>
        <taxon>Vertebrata</taxon>
        <taxon>Euteleostomi</taxon>
        <taxon>Actinopterygii</taxon>
        <taxon>Neopterygii</taxon>
        <taxon>Teleostei</taxon>
        <taxon>Neoteleostei</taxon>
        <taxon>Acanthomorphata</taxon>
        <taxon>Eupercaria</taxon>
        <taxon>Perciformes</taxon>
        <taxon>Notothenioidei</taxon>
        <taxon>Pogonophryne</taxon>
    </lineage>
</organism>